<dbReference type="GO" id="GO:0016020">
    <property type="term" value="C:membrane"/>
    <property type="evidence" value="ECO:0007669"/>
    <property type="project" value="UniProtKB-SubCell"/>
</dbReference>
<protein>
    <submittedName>
        <fullName evidence="8">Histidine kinase</fullName>
        <ecNumber evidence="8">2.7.13.3</ecNumber>
    </submittedName>
</protein>
<dbReference type="PANTHER" id="PTHR24421:SF58">
    <property type="entry name" value="SIGNAL TRANSDUCTION HISTIDINE-PROTEIN KINASE_PHOSPHATASE UHPB"/>
    <property type="match status" value="1"/>
</dbReference>
<comment type="subcellular location">
    <subcellularLocation>
        <location evidence="1">Membrane</location>
    </subcellularLocation>
</comment>
<evidence type="ECO:0000256" key="6">
    <source>
        <dbReference type="SAM" id="Phobius"/>
    </source>
</evidence>
<dbReference type="SMART" id="SM00387">
    <property type="entry name" value="HATPase_c"/>
    <property type="match status" value="1"/>
</dbReference>
<dbReference type="Gene3D" id="1.20.5.1930">
    <property type="match status" value="1"/>
</dbReference>
<keyword evidence="2" id="KW-0597">Phosphoprotein</keyword>
<keyword evidence="6" id="KW-0812">Transmembrane</keyword>
<dbReference type="SUPFAM" id="SSF55874">
    <property type="entry name" value="ATPase domain of HSP90 chaperone/DNA topoisomerase II/histidine kinase"/>
    <property type="match status" value="1"/>
</dbReference>
<dbReference type="Pfam" id="PF07730">
    <property type="entry name" value="HisKA_3"/>
    <property type="match status" value="1"/>
</dbReference>
<dbReference type="AlphaFoldDB" id="A0A4U8Z4U4"/>
<proteinExistence type="predicted"/>
<name>A0A4U8Z4U4_METTU</name>
<dbReference type="RefSeq" id="WP_134491312.1">
    <property type="nucleotide sequence ID" value="NZ_CP139089.1"/>
</dbReference>
<dbReference type="CDD" id="cd06225">
    <property type="entry name" value="HAMP"/>
    <property type="match status" value="1"/>
</dbReference>
<dbReference type="Gene3D" id="6.10.340.10">
    <property type="match status" value="1"/>
</dbReference>
<feature type="transmembrane region" description="Helical" evidence="6">
    <location>
        <begin position="12"/>
        <end position="33"/>
    </location>
</feature>
<organism evidence="8 9">
    <name type="scientific">Methylocella tundrae</name>
    <dbReference type="NCBI Taxonomy" id="227605"/>
    <lineage>
        <taxon>Bacteria</taxon>
        <taxon>Pseudomonadati</taxon>
        <taxon>Pseudomonadota</taxon>
        <taxon>Alphaproteobacteria</taxon>
        <taxon>Hyphomicrobiales</taxon>
        <taxon>Beijerinckiaceae</taxon>
        <taxon>Methylocella</taxon>
    </lineage>
</organism>
<dbReference type="CDD" id="cd16917">
    <property type="entry name" value="HATPase_UhpB-NarQ-NarX-like"/>
    <property type="match status" value="1"/>
</dbReference>
<dbReference type="KEGG" id="mtun:MTUNDRAET4_3664"/>
<feature type="domain" description="HAMP" evidence="7">
    <location>
        <begin position="184"/>
        <end position="236"/>
    </location>
</feature>
<evidence type="ECO:0000256" key="5">
    <source>
        <dbReference type="ARBA" id="ARBA00023012"/>
    </source>
</evidence>
<evidence type="ECO:0000259" key="7">
    <source>
        <dbReference type="PROSITE" id="PS50885"/>
    </source>
</evidence>
<evidence type="ECO:0000256" key="4">
    <source>
        <dbReference type="ARBA" id="ARBA00022777"/>
    </source>
</evidence>
<dbReference type="InterPro" id="IPR003660">
    <property type="entry name" value="HAMP_dom"/>
</dbReference>
<dbReference type="InterPro" id="IPR050482">
    <property type="entry name" value="Sensor_HK_TwoCompSys"/>
</dbReference>
<dbReference type="Proteomes" id="UP000294360">
    <property type="component" value="Chromosome"/>
</dbReference>
<keyword evidence="6" id="KW-0472">Membrane</keyword>
<keyword evidence="4 8" id="KW-0418">Kinase</keyword>
<dbReference type="InterPro" id="IPR036890">
    <property type="entry name" value="HATPase_C_sf"/>
</dbReference>
<reference evidence="8 9" key="1">
    <citation type="submission" date="2019-03" db="EMBL/GenBank/DDBJ databases">
        <authorList>
            <person name="Kox A.R. M."/>
        </authorList>
    </citation>
    <scope>NUCLEOTIDE SEQUENCE [LARGE SCALE GENOMIC DNA]</scope>
    <source>
        <strain evidence="8">MTUNDRAET4 annotated genome</strain>
    </source>
</reference>
<dbReference type="SMART" id="SM00304">
    <property type="entry name" value="HAMP"/>
    <property type="match status" value="1"/>
</dbReference>
<dbReference type="Pfam" id="PF00672">
    <property type="entry name" value="HAMP"/>
    <property type="match status" value="1"/>
</dbReference>
<sequence length="470" mass="50169">MRASRIDLKLRLALRVAALAAFCFAAAAAYVLFETDRAAQARANWIAEVLAKDLALQQGQLHWIKGAPSQFPDLQRIAPALMAPGVCVAYRARDGEMIQRLCSGVAPGDAGAPQLFADLYQRLFGADRESAHPVIYHGEAQGEAVASIDRQSLIGQSWHETSRLVGVLAVALLALCVLVYAALADALRPTRAIRAGLQRLAAGDLSARLPPFDLAELSAVGNVFNHLAGSLETTLAERNALTQRLIAVQDEERRHLARELHDEFGQCLAAIGAVAASADQTARREYPALAPACQSIARTAAHMMEVLRGALLRLRPPDVDELGLAASLEGLVSGWNGRCAGGTRFSIELGGEFDALPRDFAASLYRIAQEAITNAAKHAEASQVTLRLDMREPAEADQRARIELTVDDDGKAGADVSVKSGMGLLGMRERIAALGGALSIETSRPSGLRLRARIPVPPAETPPDETRDAA</sequence>
<keyword evidence="5" id="KW-0902">Two-component regulatory system</keyword>
<dbReference type="EMBL" id="LR536450">
    <property type="protein sequence ID" value="VFU10551.1"/>
    <property type="molecule type" value="Genomic_DNA"/>
</dbReference>
<dbReference type="PANTHER" id="PTHR24421">
    <property type="entry name" value="NITRATE/NITRITE SENSOR PROTEIN NARX-RELATED"/>
    <property type="match status" value="1"/>
</dbReference>
<evidence type="ECO:0000256" key="2">
    <source>
        <dbReference type="ARBA" id="ARBA00022553"/>
    </source>
</evidence>
<dbReference type="InterPro" id="IPR003594">
    <property type="entry name" value="HATPase_dom"/>
</dbReference>
<dbReference type="GO" id="GO:0046983">
    <property type="term" value="F:protein dimerization activity"/>
    <property type="evidence" value="ECO:0007669"/>
    <property type="project" value="InterPro"/>
</dbReference>
<evidence type="ECO:0000256" key="1">
    <source>
        <dbReference type="ARBA" id="ARBA00004370"/>
    </source>
</evidence>
<evidence type="ECO:0000256" key="3">
    <source>
        <dbReference type="ARBA" id="ARBA00022679"/>
    </source>
</evidence>
<gene>
    <name evidence="8" type="ORF">MTUNDRAET4_3664</name>
</gene>
<keyword evidence="6" id="KW-1133">Transmembrane helix</keyword>
<dbReference type="InterPro" id="IPR011712">
    <property type="entry name" value="Sig_transdc_His_kin_sub3_dim/P"/>
</dbReference>
<dbReference type="EC" id="2.7.13.3" evidence="8"/>
<dbReference type="Gene3D" id="3.30.565.10">
    <property type="entry name" value="Histidine kinase-like ATPase, C-terminal domain"/>
    <property type="match status" value="1"/>
</dbReference>
<dbReference type="Pfam" id="PF02518">
    <property type="entry name" value="HATPase_c"/>
    <property type="match status" value="1"/>
</dbReference>
<feature type="transmembrane region" description="Helical" evidence="6">
    <location>
        <begin position="164"/>
        <end position="184"/>
    </location>
</feature>
<dbReference type="OrthoDB" id="9778496at2"/>
<accession>A0A4U8Z4U4</accession>
<dbReference type="PROSITE" id="PS50885">
    <property type="entry name" value="HAMP"/>
    <property type="match status" value="1"/>
</dbReference>
<dbReference type="GO" id="GO:0000155">
    <property type="term" value="F:phosphorelay sensor kinase activity"/>
    <property type="evidence" value="ECO:0007669"/>
    <property type="project" value="InterPro"/>
</dbReference>
<keyword evidence="3 8" id="KW-0808">Transferase</keyword>
<evidence type="ECO:0000313" key="9">
    <source>
        <dbReference type="Proteomes" id="UP000294360"/>
    </source>
</evidence>
<evidence type="ECO:0000313" key="8">
    <source>
        <dbReference type="EMBL" id="VFU10551.1"/>
    </source>
</evidence>